<comment type="pathway">
    <text evidence="4">Carbohydrate biosynthesis.</text>
</comment>
<dbReference type="EC" id="4.1.1.49" evidence="6"/>
<evidence type="ECO:0000256" key="5">
    <source>
        <dbReference type="ARBA" id="ARBA00047371"/>
    </source>
</evidence>
<keyword evidence="6" id="KW-0808">Transferase</keyword>
<name>A0A380FIU9_STAGA</name>
<evidence type="ECO:0000256" key="4">
    <source>
        <dbReference type="ARBA" id="ARBA00024331"/>
    </source>
</evidence>
<dbReference type="PANTHER" id="PTHR30031:SF0">
    <property type="entry name" value="PHOSPHOENOLPYRUVATE CARBOXYKINASE (ATP)"/>
    <property type="match status" value="1"/>
</dbReference>
<protein>
    <submittedName>
        <fullName evidence="6">Phosphoenolpyruvate carboxykinase</fullName>
        <ecNumber evidence="6">4.1.1.49</ecNumber>
    </submittedName>
</protein>
<dbReference type="GO" id="GO:0005524">
    <property type="term" value="F:ATP binding"/>
    <property type="evidence" value="ECO:0007669"/>
    <property type="project" value="UniProtKB-KW"/>
</dbReference>
<dbReference type="GO" id="GO:0016301">
    <property type="term" value="F:kinase activity"/>
    <property type="evidence" value="ECO:0007669"/>
    <property type="project" value="UniProtKB-KW"/>
</dbReference>
<evidence type="ECO:0000256" key="2">
    <source>
        <dbReference type="ARBA" id="ARBA00022840"/>
    </source>
</evidence>
<dbReference type="PANTHER" id="PTHR30031">
    <property type="entry name" value="PHOSPHOENOLPYRUVATE CARBOXYKINASE ATP"/>
    <property type="match status" value="1"/>
</dbReference>
<accession>A0A380FIU9</accession>
<dbReference type="GO" id="GO:0005829">
    <property type="term" value="C:cytosol"/>
    <property type="evidence" value="ECO:0007669"/>
    <property type="project" value="TreeGrafter"/>
</dbReference>
<dbReference type="Gene3D" id="2.170.8.10">
    <property type="entry name" value="Phosphoenolpyruvate Carboxykinase, domain 2"/>
    <property type="match status" value="1"/>
</dbReference>
<dbReference type="Pfam" id="PF01293">
    <property type="entry name" value="PEPCK_ATP"/>
    <property type="match status" value="1"/>
</dbReference>
<keyword evidence="1" id="KW-0547">Nucleotide-binding</keyword>
<organism evidence="6 7">
    <name type="scientific">Staphylococcus gallinarum</name>
    <dbReference type="NCBI Taxonomy" id="1293"/>
    <lineage>
        <taxon>Bacteria</taxon>
        <taxon>Bacillati</taxon>
        <taxon>Bacillota</taxon>
        <taxon>Bacilli</taxon>
        <taxon>Bacillales</taxon>
        <taxon>Staphylococcaceae</taxon>
        <taxon>Staphylococcus</taxon>
    </lineage>
</organism>
<dbReference type="EMBL" id="UHDK01000001">
    <property type="protein sequence ID" value="SUM33690.1"/>
    <property type="molecule type" value="Genomic_DNA"/>
</dbReference>
<keyword evidence="2" id="KW-0067">ATP-binding</keyword>
<evidence type="ECO:0000313" key="6">
    <source>
        <dbReference type="EMBL" id="SUM33690.1"/>
    </source>
</evidence>
<dbReference type="GO" id="GO:0004612">
    <property type="term" value="F:phosphoenolpyruvate carboxykinase (ATP) activity"/>
    <property type="evidence" value="ECO:0007669"/>
    <property type="project" value="UniProtKB-EC"/>
</dbReference>
<proteinExistence type="predicted"/>
<dbReference type="Proteomes" id="UP000255277">
    <property type="component" value="Unassembled WGS sequence"/>
</dbReference>
<comment type="catalytic activity">
    <reaction evidence="5">
        <text>oxaloacetate + ATP = phosphoenolpyruvate + ADP + CO2</text>
        <dbReference type="Rhea" id="RHEA:18617"/>
        <dbReference type="ChEBI" id="CHEBI:16452"/>
        <dbReference type="ChEBI" id="CHEBI:16526"/>
        <dbReference type="ChEBI" id="CHEBI:30616"/>
        <dbReference type="ChEBI" id="CHEBI:58702"/>
        <dbReference type="ChEBI" id="CHEBI:456216"/>
        <dbReference type="EC" id="4.1.1.49"/>
    </reaction>
</comment>
<dbReference type="SUPFAM" id="SSF53795">
    <property type="entry name" value="PEP carboxykinase-like"/>
    <property type="match status" value="1"/>
</dbReference>
<sequence>MQKPINLSYKKEPQIYDAIQYGTILENVVVDEDGDVDFDDNKYTENTRAAYPINHIDNIVTPSKLHILIQLYS</sequence>
<gene>
    <name evidence="6" type="primary">pckA_2</name>
    <name evidence="6" type="ORF">NCTC12195_03159</name>
</gene>
<dbReference type="FunFam" id="2.170.8.10:FF:000001">
    <property type="entry name" value="Phosphoenolpyruvate carboxykinase (ATP)"/>
    <property type="match status" value="1"/>
</dbReference>
<reference evidence="6 7" key="1">
    <citation type="submission" date="2018-06" db="EMBL/GenBank/DDBJ databases">
        <authorList>
            <consortium name="Pathogen Informatics"/>
            <person name="Doyle S."/>
        </authorList>
    </citation>
    <scope>NUCLEOTIDE SEQUENCE [LARGE SCALE GENOMIC DNA]</scope>
    <source>
        <strain evidence="6 7">NCTC12195</strain>
    </source>
</reference>
<dbReference type="AlphaFoldDB" id="A0A380FIU9"/>
<dbReference type="GO" id="GO:0006094">
    <property type="term" value="P:gluconeogenesis"/>
    <property type="evidence" value="ECO:0007669"/>
    <property type="project" value="InterPro"/>
</dbReference>
<dbReference type="InterPro" id="IPR001272">
    <property type="entry name" value="PEP_carboxykinase_ATP"/>
</dbReference>
<keyword evidence="6" id="KW-0418">Kinase</keyword>
<evidence type="ECO:0000256" key="3">
    <source>
        <dbReference type="ARBA" id="ARBA00023239"/>
    </source>
</evidence>
<evidence type="ECO:0000256" key="1">
    <source>
        <dbReference type="ARBA" id="ARBA00022741"/>
    </source>
</evidence>
<keyword evidence="6" id="KW-0670">Pyruvate</keyword>
<keyword evidence="3 6" id="KW-0456">Lyase</keyword>
<evidence type="ECO:0000313" key="7">
    <source>
        <dbReference type="Proteomes" id="UP000255277"/>
    </source>
</evidence>